<evidence type="ECO:0000313" key="2">
    <source>
        <dbReference type="Proteomes" id="UP000790833"/>
    </source>
</evidence>
<sequence>MHEFVYVIPPYILETCRGLEIQRLIAKVNERLAERNVIGVDSEYFIPQQLSIKDSLEEKLGQAFDVYPKLREVVEEKAIRKLSIGGYLGVAPEDFDRSRLNEFYNMYKGLLFGDENDLGDNGGTISETKTHSSSDIEMGGNNNKLRNMSLSQIFKTYIDKSSFEVPFFVNLNPSAQDFDYIPNDGSRFSYPLPYLWSPLVPGHFLNYLTENLNLSSSNTDGYCHIRLSSEVNEKAMDDAEDYSNNRAYNFITNNPVNSLCGVYYYEVKVKQIVTSATKFKPILVSGDGALYSSTSLGFSMGFVKREILYDEKPKVNSLPVKLDLDSVKRKINQGSESINNYTELLLGHKAGELNGLFAFSFFENSFWNSLKNAEYYERPIVLNRRLSNRNMEEKDLGRTELDFQFVHRHTTPTNEVYASETVGCGINFIKKEIFITLNGALVKKFPVETLNLENNVNNIFSEKSTIVDEVFPIFGFKINSLENNIDHGNADLKLSPTTVDIETNLGFREFVFPIRDYVNDLKQESQNVLQLPKTDNDKDIVNLMNHDTSSINGLIQGYLIKNGYMETLNSFKLDLDQESQSIGKPTMENVTLEARYLNWIDRSRAKERLELRELLSSNDFEGARDFIFTNYREYMDSEVWKNIIFRLDYLACTFILKELDQKGHDSDTFLKFYNYCLKLESESKQSPLRLASINKLFAVSMVKQGSRIASSPYFSELTESYDRNLNRLIHDINAQIIRQVRMDPQSKLERIFQAVDKNISILGLEHNDNDFKLVNFKNQHLEGL</sequence>
<comment type="caution">
    <text evidence="1">The sequence shown here is derived from an EMBL/GenBank/DDBJ whole genome shotgun (WGS) entry which is preliminary data.</text>
</comment>
<protein>
    <recommendedName>
        <fullName evidence="3">LisH domain-containing protein</fullName>
    </recommendedName>
</protein>
<dbReference type="EMBL" id="JAHMUF010000006">
    <property type="protein sequence ID" value="KAG7194755.1"/>
    <property type="molecule type" value="Genomic_DNA"/>
</dbReference>
<dbReference type="Proteomes" id="UP000790833">
    <property type="component" value="Unassembled WGS sequence"/>
</dbReference>
<evidence type="ECO:0000313" key="1">
    <source>
        <dbReference type="EMBL" id="KAG7194755.1"/>
    </source>
</evidence>
<accession>A0A9P7VBN1</accession>
<dbReference type="PROSITE" id="PS50896">
    <property type="entry name" value="LISH"/>
    <property type="match status" value="1"/>
</dbReference>
<dbReference type="GeneID" id="66117809"/>
<evidence type="ECO:0008006" key="3">
    <source>
        <dbReference type="Google" id="ProtNLM"/>
    </source>
</evidence>
<dbReference type="InterPro" id="IPR043136">
    <property type="entry name" value="B30.2/SPRY_sf"/>
</dbReference>
<dbReference type="PANTHER" id="PTHR12864">
    <property type="entry name" value="RAN BINDING PROTEIN 9-RELATED"/>
    <property type="match status" value="1"/>
</dbReference>
<dbReference type="InterPro" id="IPR050618">
    <property type="entry name" value="Ubq-SigPath_Reg"/>
</dbReference>
<reference evidence="1" key="1">
    <citation type="submission" date="2021-03" db="EMBL/GenBank/DDBJ databases">
        <authorList>
            <person name="Palmer J.M."/>
        </authorList>
    </citation>
    <scope>NUCLEOTIDE SEQUENCE</scope>
    <source>
        <strain evidence="1">ARV_011</strain>
    </source>
</reference>
<dbReference type="Gene3D" id="2.60.120.920">
    <property type="match status" value="1"/>
</dbReference>
<dbReference type="OrthoDB" id="25503at2759"/>
<dbReference type="RefSeq" id="XP_043050302.1">
    <property type="nucleotide sequence ID" value="XM_043195105.1"/>
</dbReference>
<proteinExistence type="predicted"/>
<organism evidence="1 2">
    <name type="scientific">Scheffersomyces spartinae</name>
    <dbReference type="NCBI Taxonomy" id="45513"/>
    <lineage>
        <taxon>Eukaryota</taxon>
        <taxon>Fungi</taxon>
        <taxon>Dikarya</taxon>
        <taxon>Ascomycota</taxon>
        <taxon>Saccharomycotina</taxon>
        <taxon>Pichiomycetes</taxon>
        <taxon>Debaryomycetaceae</taxon>
        <taxon>Scheffersomyces</taxon>
    </lineage>
</organism>
<dbReference type="InterPro" id="IPR006594">
    <property type="entry name" value="LisH"/>
</dbReference>
<gene>
    <name evidence="1" type="ORF">KQ657_004435</name>
</gene>
<dbReference type="AlphaFoldDB" id="A0A9P7VBN1"/>
<keyword evidence="2" id="KW-1185">Reference proteome</keyword>
<name>A0A9P7VBN1_9ASCO</name>